<keyword evidence="8" id="KW-0325">Glycoprotein</keyword>
<dbReference type="PRINTS" id="PR01349">
    <property type="entry name" value="WNTPROTEIN"/>
</dbReference>
<evidence type="ECO:0008006" key="12">
    <source>
        <dbReference type="Google" id="ProtNLM"/>
    </source>
</evidence>
<dbReference type="AlphaFoldDB" id="A0A8S1H9B2"/>
<protein>
    <recommendedName>
        <fullName evidence="12">Protein Wnt</fullName>
    </recommendedName>
</protein>
<evidence type="ECO:0000256" key="3">
    <source>
        <dbReference type="ARBA" id="ARBA00022473"/>
    </source>
</evidence>
<evidence type="ECO:0000256" key="2">
    <source>
        <dbReference type="ARBA" id="ARBA00005683"/>
    </source>
</evidence>
<dbReference type="CDD" id="cd19336">
    <property type="entry name" value="Wnt_Wnt4"/>
    <property type="match status" value="1"/>
</dbReference>
<dbReference type="FunFam" id="3.30.2460.20:FF:000001">
    <property type="entry name" value="Wnt homolog"/>
    <property type="match status" value="1"/>
</dbReference>
<evidence type="ECO:0000313" key="11">
    <source>
        <dbReference type="Proteomes" id="UP000835052"/>
    </source>
</evidence>
<sequence>MATTLKATIFIFLLLLPFCYPISWLALGLTNSRLDRGRPAVTCRNLTGLTRKQTRFCKRNFELMDSVQNAAFNAAAECQFQFNKRRWNCSIIDPVSLKVVGDVVLRQGTRESAFVHAISSAAVAYRVTRDCARGMNDRCGCDYSKNDTSAQHRSQYQYQGCSDNVKYGIAISREFVDAAEQKQRLANGTTITHPDSVINLHNNRAGRQVLEKALRRECKCHGMSGSCEMKTCWDSLPTFREIGLQIKDKFDGASEVRVVDEEKKGQIVMKNSQFKRHTNADLVYMAPSPDFCEADPSRGILGTRGRQCSLSQNAIDDCQILCCGRGFEKKVELVDDMCNCKFHYCCRVDCTPCKKRTETYFCL</sequence>
<dbReference type="InterPro" id="IPR005817">
    <property type="entry name" value="Wnt"/>
</dbReference>
<dbReference type="PANTHER" id="PTHR12027">
    <property type="entry name" value="WNT RELATED"/>
    <property type="match status" value="1"/>
</dbReference>
<keyword evidence="9" id="KW-0449">Lipoprotein</keyword>
<evidence type="ECO:0000256" key="9">
    <source>
        <dbReference type="ARBA" id="ARBA00023288"/>
    </source>
</evidence>
<comment type="caution">
    <text evidence="10">The sequence shown here is derived from an EMBL/GenBank/DDBJ whole genome shotgun (WGS) entry which is preliminary data.</text>
</comment>
<evidence type="ECO:0000256" key="1">
    <source>
        <dbReference type="ARBA" id="ARBA00004498"/>
    </source>
</evidence>
<proteinExistence type="inferred from homology"/>
<dbReference type="PROSITE" id="PS00246">
    <property type="entry name" value="WNT1"/>
    <property type="match status" value="1"/>
</dbReference>
<dbReference type="GO" id="GO:0005109">
    <property type="term" value="F:frizzled binding"/>
    <property type="evidence" value="ECO:0007669"/>
    <property type="project" value="TreeGrafter"/>
</dbReference>
<dbReference type="GO" id="GO:0000902">
    <property type="term" value="P:cell morphogenesis"/>
    <property type="evidence" value="ECO:0007669"/>
    <property type="project" value="UniProtKB-ARBA"/>
</dbReference>
<dbReference type="GO" id="GO:0045165">
    <property type="term" value="P:cell fate commitment"/>
    <property type="evidence" value="ECO:0007669"/>
    <property type="project" value="TreeGrafter"/>
</dbReference>
<dbReference type="GO" id="GO:0030182">
    <property type="term" value="P:neuron differentiation"/>
    <property type="evidence" value="ECO:0007669"/>
    <property type="project" value="TreeGrafter"/>
</dbReference>
<evidence type="ECO:0000256" key="7">
    <source>
        <dbReference type="ARBA" id="ARBA00023157"/>
    </source>
</evidence>
<dbReference type="SMART" id="SM00097">
    <property type="entry name" value="WNT1"/>
    <property type="match status" value="1"/>
</dbReference>
<dbReference type="Gene3D" id="3.30.2460.20">
    <property type="match status" value="1"/>
</dbReference>
<dbReference type="Pfam" id="PF00110">
    <property type="entry name" value="wnt"/>
    <property type="match status" value="1"/>
</dbReference>
<reference evidence="10" key="1">
    <citation type="submission" date="2020-10" db="EMBL/GenBank/DDBJ databases">
        <authorList>
            <person name="Kikuchi T."/>
        </authorList>
    </citation>
    <scope>NUCLEOTIDE SEQUENCE</scope>
    <source>
        <strain evidence="10">NKZ352</strain>
    </source>
</reference>
<dbReference type="PANTHER" id="PTHR12027:SF101">
    <property type="entry name" value="PROTEIN WNT-4"/>
    <property type="match status" value="1"/>
</dbReference>
<keyword evidence="3" id="KW-0217">Developmental protein</keyword>
<dbReference type="GO" id="GO:0005615">
    <property type="term" value="C:extracellular space"/>
    <property type="evidence" value="ECO:0007669"/>
    <property type="project" value="TreeGrafter"/>
</dbReference>
<keyword evidence="11" id="KW-1185">Reference proteome</keyword>
<dbReference type="GO" id="GO:0005125">
    <property type="term" value="F:cytokine activity"/>
    <property type="evidence" value="ECO:0007669"/>
    <property type="project" value="TreeGrafter"/>
</dbReference>
<comment type="similarity">
    <text evidence="2">Belongs to the Wnt family.</text>
</comment>
<evidence type="ECO:0000256" key="6">
    <source>
        <dbReference type="ARBA" id="ARBA00022687"/>
    </source>
</evidence>
<dbReference type="EMBL" id="CAJGYM010000025">
    <property type="protein sequence ID" value="CAD6192044.1"/>
    <property type="molecule type" value="Genomic_DNA"/>
</dbReference>
<name>A0A8S1H9B2_9PELO</name>
<dbReference type="InterPro" id="IPR018161">
    <property type="entry name" value="Wnt_CS"/>
</dbReference>
<keyword evidence="4" id="KW-0964">Secreted</keyword>
<dbReference type="InterPro" id="IPR043158">
    <property type="entry name" value="Wnt_C"/>
</dbReference>
<comment type="subcellular location">
    <subcellularLocation>
        <location evidence="1">Secreted</location>
        <location evidence="1">Extracellular space</location>
        <location evidence="1">Extracellular matrix</location>
    </subcellularLocation>
</comment>
<keyword evidence="5" id="KW-0272">Extracellular matrix</keyword>
<dbReference type="GO" id="GO:0060070">
    <property type="term" value="P:canonical Wnt signaling pathway"/>
    <property type="evidence" value="ECO:0007669"/>
    <property type="project" value="TreeGrafter"/>
</dbReference>
<evidence type="ECO:0000256" key="4">
    <source>
        <dbReference type="ARBA" id="ARBA00022525"/>
    </source>
</evidence>
<accession>A0A8S1H9B2</accession>
<keyword evidence="7" id="KW-1015">Disulfide bond</keyword>
<organism evidence="10 11">
    <name type="scientific">Caenorhabditis auriculariae</name>
    <dbReference type="NCBI Taxonomy" id="2777116"/>
    <lineage>
        <taxon>Eukaryota</taxon>
        <taxon>Metazoa</taxon>
        <taxon>Ecdysozoa</taxon>
        <taxon>Nematoda</taxon>
        <taxon>Chromadorea</taxon>
        <taxon>Rhabditida</taxon>
        <taxon>Rhabditina</taxon>
        <taxon>Rhabditomorpha</taxon>
        <taxon>Rhabditoidea</taxon>
        <taxon>Rhabditidae</taxon>
        <taxon>Peloderinae</taxon>
        <taxon>Caenorhabditis</taxon>
    </lineage>
</organism>
<dbReference type="OrthoDB" id="5945655at2759"/>
<evidence type="ECO:0000256" key="5">
    <source>
        <dbReference type="ARBA" id="ARBA00022530"/>
    </source>
</evidence>
<evidence type="ECO:0000313" key="10">
    <source>
        <dbReference type="EMBL" id="CAD6192044.1"/>
    </source>
</evidence>
<evidence type="ECO:0000256" key="8">
    <source>
        <dbReference type="ARBA" id="ARBA00023180"/>
    </source>
</evidence>
<keyword evidence="6" id="KW-0879">Wnt signaling pathway</keyword>
<dbReference type="Proteomes" id="UP000835052">
    <property type="component" value="Unassembled WGS sequence"/>
</dbReference>
<gene>
    <name evidence="10" type="ORF">CAUJ_LOCUS7963</name>
</gene>